<evidence type="ECO:0000313" key="2">
    <source>
        <dbReference type="EMBL" id="RDD62829.1"/>
    </source>
</evidence>
<dbReference type="RefSeq" id="WP_147274829.1">
    <property type="nucleotide sequence ID" value="NZ_QPMH01000004.1"/>
</dbReference>
<protein>
    <recommendedName>
        <fullName evidence="4">Lipoprotein</fullName>
    </recommendedName>
</protein>
<name>A0A369TBZ1_9PROT</name>
<feature type="signal peptide" evidence="1">
    <location>
        <begin position="1"/>
        <end position="25"/>
    </location>
</feature>
<sequence>MRGWQKSVSRFAVLLAFASLATASACTYSGRVDDPVSRKLTWFSFLNGDDIRKRCGTSASEWEVRLVYNGNYEKQLRSYHIVSDGSGGAFVSAQATPDDYGSVTVLSVSDPLAAVRWKTSQTRISPDARATLEAKLRDSGLYEKAPSGLRLPSWGWYWTATVCKDGQVFYNAWLYPSKRWEKQNFRDILLAYDDTGVAFTKPIPAAEARVSQRSQYDEKGSRIRFNLQVGENGLKGTTQLF</sequence>
<evidence type="ECO:0008006" key="4">
    <source>
        <dbReference type="Google" id="ProtNLM"/>
    </source>
</evidence>
<organism evidence="2 3">
    <name type="scientific">Ferruginivarius sediminum</name>
    <dbReference type="NCBI Taxonomy" id="2661937"/>
    <lineage>
        <taxon>Bacteria</taxon>
        <taxon>Pseudomonadati</taxon>
        <taxon>Pseudomonadota</taxon>
        <taxon>Alphaproteobacteria</taxon>
        <taxon>Rhodospirillales</taxon>
        <taxon>Rhodospirillaceae</taxon>
        <taxon>Ferruginivarius</taxon>
    </lineage>
</organism>
<dbReference type="EMBL" id="QPMH01000004">
    <property type="protein sequence ID" value="RDD62829.1"/>
    <property type="molecule type" value="Genomic_DNA"/>
</dbReference>
<keyword evidence="1" id="KW-0732">Signal</keyword>
<feature type="chain" id="PRO_5016951661" description="Lipoprotein" evidence="1">
    <location>
        <begin position="26"/>
        <end position="241"/>
    </location>
</feature>
<reference evidence="2 3" key="1">
    <citation type="submission" date="2018-07" db="EMBL/GenBank/DDBJ databases">
        <title>Venubactetium sediminum gen. nov., sp. nov., isolated from a marine solar saltern.</title>
        <authorList>
            <person name="Wang S."/>
        </authorList>
    </citation>
    <scope>NUCLEOTIDE SEQUENCE [LARGE SCALE GENOMIC DNA]</scope>
    <source>
        <strain evidence="2 3">WD2A32</strain>
    </source>
</reference>
<evidence type="ECO:0000313" key="3">
    <source>
        <dbReference type="Proteomes" id="UP000253941"/>
    </source>
</evidence>
<dbReference type="Proteomes" id="UP000253941">
    <property type="component" value="Unassembled WGS sequence"/>
</dbReference>
<keyword evidence="3" id="KW-1185">Reference proteome</keyword>
<gene>
    <name evidence="2" type="ORF">DRB17_06640</name>
</gene>
<accession>A0A369TBZ1</accession>
<comment type="caution">
    <text evidence="2">The sequence shown here is derived from an EMBL/GenBank/DDBJ whole genome shotgun (WGS) entry which is preliminary data.</text>
</comment>
<dbReference type="PROSITE" id="PS51257">
    <property type="entry name" value="PROKAR_LIPOPROTEIN"/>
    <property type="match status" value="1"/>
</dbReference>
<dbReference type="AlphaFoldDB" id="A0A369TBZ1"/>
<evidence type="ECO:0000256" key="1">
    <source>
        <dbReference type="SAM" id="SignalP"/>
    </source>
</evidence>
<proteinExistence type="predicted"/>